<reference evidence="2" key="1">
    <citation type="submission" date="2021-01" db="EMBL/GenBank/DDBJ databases">
        <authorList>
            <person name="Corre E."/>
            <person name="Pelletier E."/>
            <person name="Niang G."/>
            <person name="Scheremetjew M."/>
            <person name="Finn R."/>
            <person name="Kale V."/>
            <person name="Holt S."/>
            <person name="Cochrane G."/>
            <person name="Meng A."/>
            <person name="Brown T."/>
            <person name="Cohen L."/>
        </authorList>
    </citation>
    <scope>NUCLEOTIDE SEQUENCE</scope>
    <source>
        <strain evidence="2">CCMP 2712</strain>
    </source>
</reference>
<accession>A0A7S4PEH6</accession>
<dbReference type="EMBL" id="HBKN01043249">
    <property type="protein sequence ID" value="CAE2332118.1"/>
    <property type="molecule type" value="Transcribed_RNA"/>
</dbReference>
<dbReference type="Pfam" id="PF25325">
    <property type="entry name" value="EF-hand_EFHB_C"/>
    <property type="match status" value="1"/>
</dbReference>
<sequence>MATEGIRMPKEHVGKVGRMKEDSRTSREAVESIIVTQLNCLLSIRSASMSGLHVDTTPFLPAAGKKGGSLHETAAACFVEEERPPTPEHIRRFRKSYMKQPGKRTQHWGLENDPPPRPSEFTYGTPGMKSRGVDGLMGSHAEPTSMQAYQQMRAETIYETSKKEQLGKTLNRHYEWPKQIVQDEEFRFGVKGSKEKVTAIEVILPSDAPSLNVTEEQKEMYKLSHYAYEPGEQKSRKYNWQKAGIDPVTHVFGAVAEIDYKDGVAKAINPDLEYESKVQPTEFMPKSVADFKKVRQDELGKVKNLGLGRHPVPPDYTYGISYKRADDWGAKECIQGNYTEEEQLPDPDLGRSLRRGCAPDEVLVSERTFGVPNVRNDIKPPKFQSVADSKNYGNEPGAKALLYPQPYATRGVYEEDFLKKYPKGELCDIAISAGFCDTMDEFDRVRRSELTLIYSHSLKSFTALLSGVHLKWCQRR</sequence>
<proteinExistence type="predicted"/>
<feature type="domain" description="EFHB C-terminal EF-hand" evidence="1">
    <location>
        <begin position="399"/>
        <end position="445"/>
    </location>
</feature>
<organism evidence="2">
    <name type="scientific">Guillardia theta</name>
    <name type="common">Cryptophyte</name>
    <name type="synonym">Cryptomonas phi</name>
    <dbReference type="NCBI Taxonomy" id="55529"/>
    <lineage>
        <taxon>Eukaryota</taxon>
        <taxon>Cryptophyceae</taxon>
        <taxon>Pyrenomonadales</taxon>
        <taxon>Geminigeraceae</taxon>
        <taxon>Guillardia</taxon>
    </lineage>
</organism>
<evidence type="ECO:0000313" key="2">
    <source>
        <dbReference type="EMBL" id="CAE2332118.1"/>
    </source>
</evidence>
<dbReference type="AlphaFoldDB" id="A0A7S4PEH6"/>
<dbReference type="InterPro" id="IPR057428">
    <property type="entry name" value="EFHB_EF-hand_C"/>
</dbReference>
<name>A0A7S4PEH6_GUITH</name>
<protein>
    <recommendedName>
        <fullName evidence="1">EFHB C-terminal EF-hand domain-containing protein</fullName>
    </recommendedName>
</protein>
<gene>
    <name evidence="2" type="ORF">GTHE00462_LOCUS33887</name>
</gene>
<evidence type="ECO:0000259" key="1">
    <source>
        <dbReference type="Pfam" id="PF25325"/>
    </source>
</evidence>